<dbReference type="RefSeq" id="XP_016636620.1">
    <property type="nucleotide sequence ID" value="XM_016771481.1"/>
</dbReference>
<dbReference type="VEuPathDB" id="FungiDB:Z520_00963"/>
<proteinExistence type="predicted"/>
<dbReference type="GO" id="GO:0008270">
    <property type="term" value="F:zinc ion binding"/>
    <property type="evidence" value="ECO:0007669"/>
    <property type="project" value="InterPro"/>
</dbReference>
<dbReference type="OrthoDB" id="5429770at2759"/>
<evidence type="ECO:0000256" key="4">
    <source>
        <dbReference type="ARBA" id="ARBA00023242"/>
    </source>
</evidence>
<organism evidence="6 7">
    <name type="scientific">Fonsecaea multimorphosa CBS 102226</name>
    <dbReference type="NCBI Taxonomy" id="1442371"/>
    <lineage>
        <taxon>Eukaryota</taxon>
        <taxon>Fungi</taxon>
        <taxon>Dikarya</taxon>
        <taxon>Ascomycota</taxon>
        <taxon>Pezizomycotina</taxon>
        <taxon>Eurotiomycetes</taxon>
        <taxon>Chaetothyriomycetidae</taxon>
        <taxon>Chaetothyriales</taxon>
        <taxon>Herpotrichiellaceae</taxon>
        <taxon>Fonsecaea</taxon>
    </lineage>
</organism>
<dbReference type="Proteomes" id="UP000053411">
    <property type="component" value="Unassembled WGS sequence"/>
</dbReference>
<dbReference type="SMART" id="SM00066">
    <property type="entry name" value="GAL4"/>
    <property type="match status" value="1"/>
</dbReference>
<dbReference type="GO" id="GO:0000981">
    <property type="term" value="F:DNA-binding transcription factor activity, RNA polymerase II-specific"/>
    <property type="evidence" value="ECO:0007669"/>
    <property type="project" value="InterPro"/>
</dbReference>
<feature type="domain" description="Zn(2)-C6 fungal-type" evidence="5">
    <location>
        <begin position="9"/>
        <end position="37"/>
    </location>
</feature>
<dbReference type="PROSITE" id="PS50048">
    <property type="entry name" value="ZN2_CY6_FUNGAL_2"/>
    <property type="match status" value="1"/>
</dbReference>
<gene>
    <name evidence="6" type="ORF">Z520_00963</name>
</gene>
<dbReference type="GeneID" id="27706709"/>
<evidence type="ECO:0000256" key="3">
    <source>
        <dbReference type="ARBA" id="ARBA00023163"/>
    </source>
</evidence>
<keyword evidence="1" id="KW-0805">Transcription regulation</keyword>
<dbReference type="PANTHER" id="PTHR38111:SF11">
    <property type="entry name" value="TRANSCRIPTION FACTOR DOMAIN-CONTAINING PROTEIN-RELATED"/>
    <property type="match status" value="1"/>
</dbReference>
<dbReference type="GO" id="GO:0003677">
    <property type="term" value="F:DNA binding"/>
    <property type="evidence" value="ECO:0007669"/>
    <property type="project" value="UniProtKB-KW"/>
</dbReference>
<dbReference type="Gene3D" id="4.10.240.10">
    <property type="entry name" value="Zn(2)-C6 fungal-type DNA-binding domain"/>
    <property type="match status" value="1"/>
</dbReference>
<dbReference type="PROSITE" id="PS00463">
    <property type="entry name" value="ZN2_CY6_FUNGAL_1"/>
    <property type="match status" value="1"/>
</dbReference>
<dbReference type="InterPro" id="IPR001138">
    <property type="entry name" value="Zn2Cys6_DnaBD"/>
</dbReference>
<dbReference type="SUPFAM" id="SSF57701">
    <property type="entry name" value="Zn2/Cys6 DNA-binding domain"/>
    <property type="match status" value="1"/>
</dbReference>
<keyword evidence="2" id="KW-0238">DNA-binding</keyword>
<dbReference type="InterPro" id="IPR053178">
    <property type="entry name" value="Osmoadaptation_assoc"/>
</dbReference>
<evidence type="ECO:0000256" key="1">
    <source>
        <dbReference type="ARBA" id="ARBA00023015"/>
    </source>
</evidence>
<keyword evidence="4" id="KW-0539">Nucleus</keyword>
<dbReference type="InterPro" id="IPR036864">
    <property type="entry name" value="Zn2-C6_fun-type_DNA-bd_sf"/>
</dbReference>
<protein>
    <recommendedName>
        <fullName evidence="5">Zn(2)-C6 fungal-type domain-containing protein</fullName>
    </recommendedName>
</protein>
<evidence type="ECO:0000313" key="6">
    <source>
        <dbReference type="EMBL" id="KIY02498.1"/>
    </source>
</evidence>
<dbReference type="STRING" id="1442371.A0A0D2K8V6"/>
<accession>A0A0D2K8V6</accession>
<dbReference type="EMBL" id="KN848063">
    <property type="protein sequence ID" value="KIY02498.1"/>
    <property type="molecule type" value="Genomic_DNA"/>
</dbReference>
<keyword evidence="7" id="KW-1185">Reference proteome</keyword>
<dbReference type="PANTHER" id="PTHR38111">
    <property type="entry name" value="ZN(2)-C6 FUNGAL-TYPE DOMAIN-CONTAINING PROTEIN-RELATED"/>
    <property type="match status" value="1"/>
</dbReference>
<keyword evidence="3" id="KW-0804">Transcription</keyword>
<evidence type="ECO:0000313" key="7">
    <source>
        <dbReference type="Proteomes" id="UP000053411"/>
    </source>
</evidence>
<evidence type="ECO:0000259" key="5">
    <source>
        <dbReference type="PROSITE" id="PS50048"/>
    </source>
</evidence>
<dbReference type="AlphaFoldDB" id="A0A0D2K8V6"/>
<sequence>MVGTLRSTGCETCRKRKKKCDKELPSCSACIKAGWKCPGYSRRWKFVDENGPLALHYRHKKYIFKDVDPSELAGDEGTAFQGVLINGKSIALKAISQTTIEWSLASPHDQLRSTLCYILDEPQNRHAFPIKSHGRFYAMIPARLGRNTALDDAASCLCGIYVDSLRSTQPPSEECLRLYARSLRSLRKSLDIQHTRAQAETICASIIMQGCELVLDDDGGRWRQLCMGTKLLMQEYGPERFTEPFERAMLEAQRAWFILQDASIGQECFLSRQEWRQLLKSSTAPIATVEHAGISLRSELNEFLVDVPGLAREASSIADELLNGKPDSAGLLERRQKAIIQISSLKRAFELWYCTKVAPQRPIPGVPLPNKVEIPRNSSPQDELLFAIVDCVSNCVMIKLDSLWASIDSNRHVLKVDILDFQKAQSKRKLIMHQSFQFVRASSHIAAKPLEFGLQQLLLDAGFEQRKKAHGDGAKEDF</sequence>
<name>A0A0D2K8V6_9EURO</name>
<dbReference type="Pfam" id="PF00172">
    <property type="entry name" value="Zn_clus"/>
    <property type="match status" value="1"/>
</dbReference>
<reference evidence="6 7" key="1">
    <citation type="submission" date="2015-01" db="EMBL/GenBank/DDBJ databases">
        <title>The Genome Sequence of Fonsecaea multimorphosa CBS 102226.</title>
        <authorList>
            <consortium name="The Broad Institute Genomics Platform"/>
            <person name="Cuomo C."/>
            <person name="de Hoog S."/>
            <person name="Gorbushina A."/>
            <person name="Stielow B."/>
            <person name="Teixiera M."/>
            <person name="Abouelleil A."/>
            <person name="Chapman S.B."/>
            <person name="Priest M."/>
            <person name="Young S.K."/>
            <person name="Wortman J."/>
            <person name="Nusbaum C."/>
            <person name="Birren B."/>
        </authorList>
    </citation>
    <scope>NUCLEOTIDE SEQUENCE [LARGE SCALE GENOMIC DNA]</scope>
    <source>
        <strain evidence="6 7">CBS 102226</strain>
    </source>
</reference>
<evidence type="ECO:0000256" key="2">
    <source>
        <dbReference type="ARBA" id="ARBA00023125"/>
    </source>
</evidence>